<evidence type="ECO:0000313" key="2">
    <source>
        <dbReference type="Proteomes" id="UP000789860"/>
    </source>
</evidence>
<feature type="non-terminal residue" evidence="1">
    <location>
        <position position="1"/>
    </location>
</feature>
<dbReference type="EMBL" id="CAJVPM010041167">
    <property type="protein sequence ID" value="CAG8705471.1"/>
    <property type="molecule type" value="Genomic_DNA"/>
</dbReference>
<evidence type="ECO:0000313" key="1">
    <source>
        <dbReference type="EMBL" id="CAG8705471.1"/>
    </source>
</evidence>
<name>A0ACA9PDP9_9GLOM</name>
<protein>
    <submittedName>
        <fullName evidence="1">2745_t:CDS:1</fullName>
    </submittedName>
</protein>
<proteinExistence type="predicted"/>
<reference evidence="1" key="1">
    <citation type="submission" date="2021-06" db="EMBL/GenBank/DDBJ databases">
        <authorList>
            <person name="Kallberg Y."/>
            <person name="Tangrot J."/>
            <person name="Rosling A."/>
        </authorList>
    </citation>
    <scope>NUCLEOTIDE SEQUENCE</scope>
    <source>
        <strain evidence="1">AU212A</strain>
    </source>
</reference>
<comment type="caution">
    <text evidence="1">The sequence shown here is derived from an EMBL/GenBank/DDBJ whole genome shotgun (WGS) entry which is preliminary data.</text>
</comment>
<keyword evidence="2" id="KW-1185">Reference proteome</keyword>
<gene>
    <name evidence="1" type="ORF">SCALOS_LOCUS10660</name>
</gene>
<feature type="non-terminal residue" evidence="1">
    <location>
        <position position="141"/>
    </location>
</feature>
<dbReference type="Proteomes" id="UP000789860">
    <property type="component" value="Unassembled WGS sequence"/>
</dbReference>
<accession>A0ACA9PDP9</accession>
<organism evidence="1 2">
    <name type="scientific">Scutellospora calospora</name>
    <dbReference type="NCBI Taxonomy" id="85575"/>
    <lineage>
        <taxon>Eukaryota</taxon>
        <taxon>Fungi</taxon>
        <taxon>Fungi incertae sedis</taxon>
        <taxon>Mucoromycota</taxon>
        <taxon>Glomeromycotina</taxon>
        <taxon>Glomeromycetes</taxon>
        <taxon>Diversisporales</taxon>
        <taxon>Gigasporaceae</taxon>
        <taxon>Scutellospora</taxon>
    </lineage>
</organism>
<sequence length="141" mass="15947">QTFGVPLAEKAQKDLKSVPQIVTKCLSCIAKGSSKWSDSDKRLLWTTNVPLAAVHALREEINDGCKVTLKTLRKHDLAIVTGVLKLYFMELPECLITFELYEPVKLLYSLSPEELDETMRITTISNFISTSLPERNYETLN</sequence>